<keyword evidence="2" id="KW-0808">Transferase</keyword>
<evidence type="ECO:0000259" key="6">
    <source>
        <dbReference type="PROSITE" id="PS51934"/>
    </source>
</evidence>
<evidence type="ECO:0000256" key="4">
    <source>
        <dbReference type="ARBA" id="ARBA00023098"/>
    </source>
</evidence>
<organism evidence="7 8">
    <name type="scientific">Anabarilius grahami</name>
    <name type="common">Kanglang fish</name>
    <name type="synonym">Barilius grahami</name>
    <dbReference type="NCBI Taxonomy" id="495550"/>
    <lineage>
        <taxon>Eukaryota</taxon>
        <taxon>Metazoa</taxon>
        <taxon>Chordata</taxon>
        <taxon>Craniata</taxon>
        <taxon>Vertebrata</taxon>
        <taxon>Euteleostomi</taxon>
        <taxon>Actinopterygii</taxon>
        <taxon>Neopterygii</taxon>
        <taxon>Teleostei</taxon>
        <taxon>Ostariophysi</taxon>
        <taxon>Cypriniformes</taxon>
        <taxon>Xenocyprididae</taxon>
        <taxon>Xenocypridinae</taxon>
        <taxon>Xenocypridinae incertae sedis</taxon>
        <taxon>Anabarilius</taxon>
    </lineage>
</organism>
<dbReference type="PANTHER" id="PTHR13943:SF31">
    <property type="entry name" value="PHOSPHOLIPASE A AND ACYLTRANSFERASE 3"/>
    <property type="match status" value="1"/>
</dbReference>
<dbReference type="GO" id="GO:0070292">
    <property type="term" value="P:N-acylphosphatidylethanolamine metabolic process"/>
    <property type="evidence" value="ECO:0007669"/>
    <property type="project" value="TreeGrafter"/>
</dbReference>
<feature type="signal peptide" evidence="5">
    <location>
        <begin position="1"/>
        <end position="20"/>
    </location>
</feature>
<dbReference type="Proteomes" id="UP000281406">
    <property type="component" value="Unassembled WGS sequence"/>
</dbReference>
<accession>A0A3N0Y1R4</accession>
<reference evidence="7 8" key="1">
    <citation type="submission" date="2018-10" db="EMBL/GenBank/DDBJ databases">
        <title>Genome assembly for a Yunnan-Guizhou Plateau 3E fish, Anabarilius grahami (Regan), and its evolutionary and genetic applications.</title>
        <authorList>
            <person name="Jiang W."/>
        </authorList>
    </citation>
    <scope>NUCLEOTIDE SEQUENCE [LARGE SCALE GENOMIC DNA]</scope>
    <source>
        <strain evidence="7">AG-KIZ</strain>
        <tissue evidence="7">Muscle</tissue>
    </source>
</reference>
<evidence type="ECO:0000256" key="1">
    <source>
        <dbReference type="ARBA" id="ARBA00007824"/>
    </source>
</evidence>
<sequence>MKSLSVKLVLITVLLQLCLSVLEVNAGGGGRARPAAGGPVPQFGDLIEFPRAGLYSHYGIFVGGEHFDKQGANDNIFEMTGGGCRFVEKKGHLKVRNDYYNKDAQTREQMIATIKALMDPKDERCKKYSLREENCEMVATRVRYGEAECQQKGTILAGVAKKLKPRIKRQKNMQKRREASAAA</sequence>
<keyword evidence="4" id="KW-0443">Lipid metabolism</keyword>
<comment type="similarity">
    <text evidence="1">Belongs to the H-rev107 family.</text>
</comment>
<dbReference type="GO" id="GO:0008970">
    <property type="term" value="F:phospholipase A1 activity"/>
    <property type="evidence" value="ECO:0007669"/>
    <property type="project" value="TreeGrafter"/>
</dbReference>
<dbReference type="InterPro" id="IPR007053">
    <property type="entry name" value="LRAT_dom"/>
</dbReference>
<evidence type="ECO:0000256" key="3">
    <source>
        <dbReference type="ARBA" id="ARBA00022801"/>
    </source>
</evidence>
<protein>
    <recommendedName>
        <fullName evidence="6">LRAT domain-containing protein</fullName>
    </recommendedName>
</protein>
<evidence type="ECO:0000256" key="5">
    <source>
        <dbReference type="SAM" id="SignalP"/>
    </source>
</evidence>
<dbReference type="PROSITE" id="PS51934">
    <property type="entry name" value="LRAT"/>
    <property type="match status" value="1"/>
</dbReference>
<dbReference type="EMBL" id="RJVU01054140">
    <property type="protein sequence ID" value="ROL14412.1"/>
    <property type="molecule type" value="Genomic_DNA"/>
</dbReference>
<evidence type="ECO:0000313" key="7">
    <source>
        <dbReference type="EMBL" id="ROL14412.1"/>
    </source>
</evidence>
<evidence type="ECO:0000256" key="2">
    <source>
        <dbReference type="ARBA" id="ARBA00022679"/>
    </source>
</evidence>
<dbReference type="OrthoDB" id="421951at2759"/>
<keyword evidence="3" id="KW-0378">Hydrolase</keyword>
<dbReference type="InterPro" id="IPR051496">
    <property type="entry name" value="H-rev107_PLA/AT"/>
</dbReference>
<keyword evidence="5" id="KW-0732">Signal</keyword>
<dbReference type="GO" id="GO:0004623">
    <property type="term" value="F:phospholipase A2 activity"/>
    <property type="evidence" value="ECO:0007669"/>
    <property type="project" value="TreeGrafter"/>
</dbReference>
<proteinExistence type="inferred from homology"/>
<dbReference type="Pfam" id="PF04970">
    <property type="entry name" value="LRAT"/>
    <property type="match status" value="1"/>
</dbReference>
<dbReference type="Gene3D" id="3.90.1720.10">
    <property type="entry name" value="endopeptidase domain like (from Nostoc punctiforme)"/>
    <property type="match status" value="1"/>
</dbReference>
<gene>
    <name evidence="7" type="ORF">DPX16_0116</name>
</gene>
<dbReference type="GO" id="GO:0016410">
    <property type="term" value="F:N-acyltransferase activity"/>
    <property type="evidence" value="ECO:0007669"/>
    <property type="project" value="TreeGrafter"/>
</dbReference>
<keyword evidence="8" id="KW-1185">Reference proteome</keyword>
<evidence type="ECO:0000313" key="8">
    <source>
        <dbReference type="Proteomes" id="UP000281406"/>
    </source>
</evidence>
<dbReference type="AlphaFoldDB" id="A0A3N0Y1R4"/>
<dbReference type="GO" id="GO:0005737">
    <property type="term" value="C:cytoplasm"/>
    <property type="evidence" value="ECO:0007669"/>
    <property type="project" value="TreeGrafter"/>
</dbReference>
<comment type="caution">
    <text evidence="7">The sequence shown here is derived from an EMBL/GenBank/DDBJ whole genome shotgun (WGS) entry which is preliminary data.</text>
</comment>
<feature type="domain" description="LRAT" evidence="6">
    <location>
        <begin position="47"/>
        <end position="151"/>
    </location>
</feature>
<dbReference type="PANTHER" id="PTHR13943">
    <property type="entry name" value="HRAS-LIKE SUPPRESSOR - RELATED"/>
    <property type="match status" value="1"/>
</dbReference>
<feature type="chain" id="PRO_5018331708" description="LRAT domain-containing protein" evidence="5">
    <location>
        <begin position="21"/>
        <end position="183"/>
    </location>
</feature>
<name>A0A3N0Y1R4_ANAGA</name>